<evidence type="ECO:0000313" key="2">
    <source>
        <dbReference type="EMBL" id="RJO74950.1"/>
    </source>
</evidence>
<dbReference type="Pfam" id="PF00535">
    <property type="entry name" value="Glycos_transf_2"/>
    <property type="match status" value="1"/>
</dbReference>
<dbReference type="CDD" id="cd00761">
    <property type="entry name" value="Glyco_tranf_GTA_type"/>
    <property type="match status" value="1"/>
</dbReference>
<proteinExistence type="predicted"/>
<accession>A0A3A4KPC4</accession>
<dbReference type="PANTHER" id="PTHR43685">
    <property type="entry name" value="GLYCOSYLTRANSFERASE"/>
    <property type="match status" value="1"/>
</dbReference>
<feature type="domain" description="Glycosyltransferase 2-like" evidence="1">
    <location>
        <begin position="9"/>
        <end position="169"/>
    </location>
</feature>
<dbReference type="PANTHER" id="PTHR43685:SF3">
    <property type="entry name" value="SLR2126 PROTEIN"/>
    <property type="match status" value="1"/>
</dbReference>
<keyword evidence="3" id="KW-1185">Reference proteome</keyword>
<evidence type="ECO:0000259" key="1">
    <source>
        <dbReference type="Pfam" id="PF00535"/>
    </source>
</evidence>
<gene>
    <name evidence="2" type="ORF">D5S18_16205</name>
</gene>
<dbReference type="AlphaFoldDB" id="A0A3A4KPC4"/>
<reference evidence="2 3" key="1">
    <citation type="submission" date="2018-09" db="EMBL/GenBank/DDBJ databases">
        <title>YIM PH21274 draft genome.</title>
        <authorList>
            <person name="Miao C."/>
        </authorList>
    </citation>
    <scope>NUCLEOTIDE SEQUENCE [LARGE SCALE GENOMIC DNA]</scope>
    <source>
        <strain evidence="2 3">YIM PH 21724</strain>
    </source>
</reference>
<dbReference type="GO" id="GO:0016740">
    <property type="term" value="F:transferase activity"/>
    <property type="evidence" value="ECO:0007669"/>
    <property type="project" value="UniProtKB-KW"/>
</dbReference>
<dbReference type="SUPFAM" id="SSF53448">
    <property type="entry name" value="Nucleotide-diphospho-sugar transferases"/>
    <property type="match status" value="1"/>
</dbReference>
<name>A0A3A4KPC4_9NOCA</name>
<dbReference type="Proteomes" id="UP000266677">
    <property type="component" value="Unassembled WGS sequence"/>
</dbReference>
<dbReference type="Gene3D" id="3.90.550.10">
    <property type="entry name" value="Spore Coat Polysaccharide Biosynthesis Protein SpsA, Chain A"/>
    <property type="match status" value="1"/>
</dbReference>
<comment type="caution">
    <text evidence="2">The sequence shown here is derived from an EMBL/GenBank/DDBJ whole genome shotgun (WGS) entry which is preliminary data.</text>
</comment>
<dbReference type="InterPro" id="IPR001173">
    <property type="entry name" value="Glyco_trans_2-like"/>
</dbReference>
<protein>
    <submittedName>
        <fullName evidence="2">Glycosyltransferase family 2 protein</fullName>
    </submittedName>
</protein>
<keyword evidence="2" id="KW-0808">Transferase</keyword>
<organism evidence="2 3">
    <name type="scientific">Nocardia panacis</name>
    <dbReference type="NCBI Taxonomy" id="2340916"/>
    <lineage>
        <taxon>Bacteria</taxon>
        <taxon>Bacillati</taxon>
        <taxon>Actinomycetota</taxon>
        <taxon>Actinomycetes</taxon>
        <taxon>Mycobacteriales</taxon>
        <taxon>Nocardiaceae</taxon>
        <taxon>Nocardia</taxon>
    </lineage>
</organism>
<dbReference type="InterPro" id="IPR050834">
    <property type="entry name" value="Glycosyltransf_2"/>
</dbReference>
<dbReference type="EMBL" id="QZFU01000019">
    <property type="protein sequence ID" value="RJO74950.1"/>
    <property type="molecule type" value="Genomic_DNA"/>
</dbReference>
<sequence length="292" mass="32344">MVVVPRSISIVIPVLISSVDGRDLLDVQLEALAAQDHIGPIEVIIADNGSPEFLRQYINGHRLRDRLKLKWVYAAQHPGAAHARNVGAAAATGEILLFCDHDDRAYPSWVRRLVEFLDEGYDLVCSAVEGRTLNVDNPRAVAEVPPPERFQPEGVFAPVLVTTSLAVRADIYRKLDGMDITYAANEDVEFGWRAHVAGYRTGFLPEALMAYRYRPGFAPGFRQGRSRGIGLARLNANFPDNGLPEIRLRELLVRMGSIATARGLVDEERGLLLGLAVGQLRGGFRHRTLRFN</sequence>
<evidence type="ECO:0000313" key="3">
    <source>
        <dbReference type="Proteomes" id="UP000266677"/>
    </source>
</evidence>
<dbReference type="InterPro" id="IPR029044">
    <property type="entry name" value="Nucleotide-diphossugar_trans"/>
</dbReference>